<organism evidence="2 3">
    <name type="scientific">Parelaphostrongylus tenuis</name>
    <name type="common">Meningeal worm</name>
    <dbReference type="NCBI Taxonomy" id="148309"/>
    <lineage>
        <taxon>Eukaryota</taxon>
        <taxon>Metazoa</taxon>
        <taxon>Ecdysozoa</taxon>
        <taxon>Nematoda</taxon>
        <taxon>Chromadorea</taxon>
        <taxon>Rhabditida</taxon>
        <taxon>Rhabditina</taxon>
        <taxon>Rhabditomorpha</taxon>
        <taxon>Strongyloidea</taxon>
        <taxon>Metastrongylidae</taxon>
        <taxon>Parelaphostrongylus</taxon>
    </lineage>
</organism>
<dbReference type="Proteomes" id="UP001196413">
    <property type="component" value="Unassembled WGS sequence"/>
</dbReference>
<keyword evidence="3" id="KW-1185">Reference proteome</keyword>
<name>A0AAD5N168_PARTN</name>
<accession>A0AAD5N168</accession>
<sequence>MHQEATGIEPLDVHVRDENRKAPRSIASPLGHPQPNAPSEKGVEVAGDLGFMQIQHDAALAAGRPLKT</sequence>
<proteinExistence type="predicted"/>
<feature type="compositionally biased region" description="Basic and acidic residues" evidence="1">
    <location>
        <begin position="11"/>
        <end position="21"/>
    </location>
</feature>
<protein>
    <submittedName>
        <fullName evidence="2">Uncharacterized protein</fullName>
    </submittedName>
</protein>
<dbReference type="AlphaFoldDB" id="A0AAD5N168"/>
<evidence type="ECO:0000256" key="1">
    <source>
        <dbReference type="SAM" id="MobiDB-lite"/>
    </source>
</evidence>
<evidence type="ECO:0000313" key="2">
    <source>
        <dbReference type="EMBL" id="KAJ1355244.1"/>
    </source>
</evidence>
<evidence type="ECO:0000313" key="3">
    <source>
        <dbReference type="Proteomes" id="UP001196413"/>
    </source>
</evidence>
<feature type="region of interest" description="Disordered" evidence="1">
    <location>
        <begin position="1"/>
        <end position="42"/>
    </location>
</feature>
<comment type="caution">
    <text evidence="2">The sequence shown here is derived from an EMBL/GenBank/DDBJ whole genome shotgun (WGS) entry which is preliminary data.</text>
</comment>
<gene>
    <name evidence="2" type="ORF">KIN20_012575</name>
</gene>
<dbReference type="EMBL" id="JAHQIW010002397">
    <property type="protein sequence ID" value="KAJ1355244.1"/>
    <property type="molecule type" value="Genomic_DNA"/>
</dbReference>
<reference evidence="2" key="1">
    <citation type="submission" date="2021-06" db="EMBL/GenBank/DDBJ databases">
        <title>Parelaphostrongylus tenuis whole genome reference sequence.</title>
        <authorList>
            <person name="Garwood T.J."/>
            <person name="Larsen P.A."/>
            <person name="Fountain-Jones N.M."/>
            <person name="Garbe J.R."/>
            <person name="Macchietto M.G."/>
            <person name="Kania S.A."/>
            <person name="Gerhold R.W."/>
            <person name="Richards J.E."/>
            <person name="Wolf T.M."/>
        </authorList>
    </citation>
    <scope>NUCLEOTIDE SEQUENCE</scope>
    <source>
        <strain evidence="2">MNPRO001-30</strain>
        <tissue evidence="2">Meninges</tissue>
    </source>
</reference>